<keyword evidence="2" id="KW-0488">Methylation</keyword>
<reference evidence="7" key="1">
    <citation type="submission" date="2020-11" db="EMBL/GenBank/DDBJ databases">
        <authorList>
            <person name="Tran Van P."/>
        </authorList>
    </citation>
    <scope>NUCLEOTIDE SEQUENCE</scope>
</reference>
<accession>A0A7R8X2C2</accession>
<organism evidence="7">
    <name type="scientific">Cyprideis torosa</name>
    <dbReference type="NCBI Taxonomy" id="163714"/>
    <lineage>
        <taxon>Eukaryota</taxon>
        <taxon>Metazoa</taxon>
        <taxon>Ecdysozoa</taxon>
        <taxon>Arthropoda</taxon>
        <taxon>Crustacea</taxon>
        <taxon>Oligostraca</taxon>
        <taxon>Ostracoda</taxon>
        <taxon>Podocopa</taxon>
        <taxon>Podocopida</taxon>
        <taxon>Cytherocopina</taxon>
        <taxon>Cytheroidea</taxon>
        <taxon>Cytherideidae</taxon>
        <taxon>Cyprideis</taxon>
    </lineage>
</organism>
<dbReference type="AlphaFoldDB" id="A0A7R8X2C2"/>
<evidence type="ECO:0000256" key="4">
    <source>
        <dbReference type="ARBA" id="ARBA00022989"/>
    </source>
</evidence>
<dbReference type="GO" id="GO:0016020">
    <property type="term" value="C:membrane"/>
    <property type="evidence" value="ECO:0007669"/>
    <property type="project" value="UniProtKB-SubCell"/>
</dbReference>
<dbReference type="PANTHER" id="PTHR30093">
    <property type="entry name" value="GENERAL SECRETION PATHWAY PROTEIN G"/>
    <property type="match status" value="1"/>
</dbReference>
<protein>
    <recommendedName>
        <fullName evidence="6">Type II secretion system protein GspG C-terminal domain-containing protein</fullName>
    </recommendedName>
</protein>
<comment type="subcellular location">
    <subcellularLocation>
        <location evidence="1">Membrane</location>
        <topology evidence="1">Single-pass membrane protein</topology>
    </subcellularLocation>
</comment>
<evidence type="ECO:0000256" key="2">
    <source>
        <dbReference type="ARBA" id="ARBA00022481"/>
    </source>
</evidence>
<dbReference type="InterPro" id="IPR013545">
    <property type="entry name" value="T2SS_protein-GspG_C"/>
</dbReference>
<evidence type="ECO:0000256" key="3">
    <source>
        <dbReference type="ARBA" id="ARBA00022692"/>
    </source>
</evidence>
<dbReference type="Pfam" id="PF08334">
    <property type="entry name" value="T2SSG"/>
    <property type="match status" value="1"/>
</dbReference>
<proteinExistence type="predicted"/>
<keyword evidence="3" id="KW-0812">Transmembrane</keyword>
<evidence type="ECO:0000256" key="1">
    <source>
        <dbReference type="ARBA" id="ARBA00004167"/>
    </source>
</evidence>
<dbReference type="InterPro" id="IPR010054">
    <property type="entry name" value="Type2_sec_GspG"/>
</dbReference>
<dbReference type="InterPro" id="IPR045584">
    <property type="entry name" value="Pilin-like"/>
</dbReference>
<dbReference type="NCBIfam" id="TIGR02532">
    <property type="entry name" value="IV_pilin_GFxxxE"/>
    <property type="match status" value="1"/>
</dbReference>
<feature type="non-terminal residue" evidence="7">
    <location>
        <position position="1"/>
    </location>
</feature>
<dbReference type="Pfam" id="PF07963">
    <property type="entry name" value="N_methyl"/>
    <property type="match status" value="1"/>
</dbReference>
<dbReference type="OrthoDB" id="8300567at2759"/>
<evidence type="ECO:0000259" key="6">
    <source>
        <dbReference type="Pfam" id="PF08334"/>
    </source>
</evidence>
<feature type="domain" description="Type II secretion system protein GspG C-terminal" evidence="6">
    <location>
        <begin position="27"/>
        <end position="131"/>
    </location>
</feature>
<name>A0A7R8X2C2_9CRUS</name>
<keyword evidence="4" id="KW-1133">Transmembrane helix</keyword>
<dbReference type="EMBL" id="OB703604">
    <property type="protein sequence ID" value="CAD7238551.1"/>
    <property type="molecule type" value="Genomic_DNA"/>
</dbReference>
<evidence type="ECO:0000256" key="5">
    <source>
        <dbReference type="ARBA" id="ARBA00023136"/>
    </source>
</evidence>
<dbReference type="NCBIfam" id="TIGR01710">
    <property type="entry name" value="typeII_sec_gspG"/>
    <property type="match status" value="1"/>
</dbReference>
<evidence type="ECO:0000313" key="7">
    <source>
        <dbReference type="EMBL" id="CAD7238551.1"/>
    </source>
</evidence>
<dbReference type="PANTHER" id="PTHR30093:SF44">
    <property type="entry name" value="TYPE II SECRETION SYSTEM CORE PROTEIN G"/>
    <property type="match status" value="1"/>
</dbReference>
<dbReference type="Gene3D" id="3.30.700.10">
    <property type="entry name" value="Glycoprotein, Type 4 Pilin"/>
    <property type="match status" value="2"/>
</dbReference>
<dbReference type="InterPro" id="IPR012902">
    <property type="entry name" value="N_methyl_site"/>
</dbReference>
<dbReference type="SUPFAM" id="SSF54523">
    <property type="entry name" value="Pili subunits"/>
    <property type="match status" value="2"/>
</dbReference>
<keyword evidence="5" id="KW-0472">Membrane</keyword>
<gene>
    <name evidence="7" type="ORF">CTOB1V02_LOCUS16366</name>
</gene>
<sequence>MVPSGKAEYGVYPHRVAGILAGYIGPKIMGRPEEAKRTKAAMQIKGLETALNLYKLDNGSYPSTEQGLIALVELPESGKLPPKWREGGYLDKRKVPKDPWGNDFVYLSPGVNNDFDLSSYGPDGESGGEGRGSKAGFTLMEMLVVLLLLGALFTLAIPSMRTALLDDELLKSSRRLVGALREARERAVGEHKPYLLHFDLGQNTFSYELEGSTTPADERKKPLQLTGSVRIVDVQTPSQEKKSSGVVTLW</sequence>